<gene>
    <name evidence="2" type="ORF">EGYM00163_LOCUS24846</name>
</gene>
<protein>
    <submittedName>
        <fullName evidence="2">Uncharacterized protein</fullName>
    </submittedName>
</protein>
<keyword evidence="1" id="KW-0472">Membrane</keyword>
<keyword evidence="1" id="KW-0812">Transmembrane</keyword>
<feature type="transmembrane region" description="Helical" evidence="1">
    <location>
        <begin position="15"/>
        <end position="34"/>
    </location>
</feature>
<dbReference type="AlphaFoldDB" id="A0A7S4D2M4"/>
<organism evidence="2">
    <name type="scientific">Eutreptiella gymnastica</name>
    <dbReference type="NCBI Taxonomy" id="73025"/>
    <lineage>
        <taxon>Eukaryota</taxon>
        <taxon>Discoba</taxon>
        <taxon>Euglenozoa</taxon>
        <taxon>Euglenida</taxon>
        <taxon>Spirocuta</taxon>
        <taxon>Euglenophyceae</taxon>
        <taxon>Eutreptiales</taxon>
        <taxon>Eutreptiaceae</taxon>
        <taxon>Eutreptiella</taxon>
    </lineage>
</organism>
<evidence type="ECO:0000313" key="2">
    <source>
        <dbReference type="EMBL" id="CAE0813695.1"/>
    </source>
</evidence>
<reference evidence="2" key="1">
    <citation type="submission" date="2021-01" db="EMBL/GenBank/DDBJ databases">
        <authorList>
            <person name="Corre E."/>
            <person name="Pelletier E."/>
            <person name="Niang G."/>
            <person name="Scheremetjew M."/>
            <person name="Finn R."/>
            <person name="Kale V."/>
            <person name="Holt S."/>
            <person name="Cochrane G."/>
            <person name="Meng A."/>
            <person name="Brown T."/>
            <person name="Cohen L."/>
        </authorList>
    </citation>
    <scope>NUCLEOTIDE SEQUENCE</scope>
    <source>
        <strain evidence="2">CCMP1594</strain>
    </source>
</reference>
<feature type="transmembrane region" description="Helical" evidence="1">
    <location>
        <begin position="41"/>
        <end position="60"/>
    </location>
</feature>
<sequence>MDLPTAFSQRPQCHLLPVLLDNAPLLFSALHILAAEWCTCIGHFSLSFLLFFCLVFFLFYPPPLSLYDLLVYQLTTSSGRFSAPLISMEVPRYYEAHVSLSKKKKKPCHSPCPCCTTGRDRDFLAL</sequence>
<accession>A0A7S4D2M4</accession>
<evidence type="ECO:0000256" key="1">
    <source>
        <dbReference type="SAM" id="Phobius"/>
    </source>
</evidence>
<dbReference type="EMBL" id="HBJA01070747">
    <property type="protein sequence ID" value="CAE0813695.1"/>
    <property type="molecule type" value="Transcribed_RNA"/>
</dbReference>
<name>A0A7S4D2M4_9EUGL</name>
<proteinExistence type="predicted"/>
<keyword evidence="1" id="KW-1133">Transmembrane helix</keyword>